<dbReference type="EMBL" id="GG738866">
    <property type="protein sequence ID" value="EFC44768.1"/>
    <property type="molecule type" value="Genomic_DNA"/>
</dbReference>
<dbReference type="RefSeq" id="XP_002677512.1">
    <property type="nucleotide sequence ID" value="XM_002677466.1"/>
</dbReference>
<keyword evidence="1" id="KW-0072">Autophagy</keyword>
<evidence type="ECO:0000256" key="1">
    <source>
        <dbReference type="ARBA" id="ARBA00023006"/>
    </source>
</evidence>
<evidence type="ECO:0000256" key="2">
    <source>
        <dbReference type="SAM" id="Coils"/>
    </source>
</evidence>
<dbReference type="GO" id="GO:1990316">
    <property type="term" value="C:Atg1/ULK1 kinase complex"/>
    <property type="evidence" value="ECO:0007669"/>
    <property type="project" value="TreeGrafter"/>
</dbReference>
<evidence type="ECO:0000313" key="4">
    <source>
        <dbReference type="EMBL" id="EFC44768.1"/>
    </source>
</evidence>
<evidence type="ECO:0000313" key="5">
    <source>
        <dbReference type="Proteomes" id="UP000006671"/>
    </source>
</evidence>
<dbReference type="OMA" id="CEKIAQS"/>
<dbReference type="PANTHER" id="PTHR13222:SF1">
    <property type="entry name" value="RB1-INDUCIBLE COILED-COIL PROTEIN 1"/>
    <property type="match status" value="1"/>
</dbReference>
<dbReference type="InParanoid" id="D2VEB4"/>
<accession>D2VEB4</accession>
<dbReference type="GO" id="GO:0061709">
    <property type="term" value="P:reticulophagy"/>
    <property type="evidence" value="ECO:0007669"/>
    <property type="project" value="TreeGrafter"/>
</dbReference>
<dbReference type="GO" id="GO:0034045">
    <property type="term" value="C:phagophore assembly site membrane"/>
    <property type="evidence" value="ECO:0007669"/>
    <property type="project" value="TreeGrafter"/>
</dbReference>
<dbReference type="Pfam" id="PF04108">
    <property type="entry name" value="ATG17_like"/>
    <property type="match status" value="1"/>
</dbReference>
<sequence>MKVCQAEDGTLLLDTKQFLPTTPTTTITDNVGDNVPNIYTIFQLKQVLEKSTNISIENQILLDSKGAKVDNEQTIADFDDDENLYLFDRMSFSSKSKAQVLLKIISDEFGQLELREINPTNIILPEEIQKKIKNNELFKYVQQFYIQLLQAENIAKTTQNRMNYCVVKLDQMKIQNESISVALLNLEGHTKGSSASLKRFKERFDKIDTKYMDIILTLDSDMEKLSSIELHPTIQTSSRRTLQDCIPIQQIKLWATRCSQDLSTFKEKVIQTIALSQQIDRDVDTQLLLIVPPVNFSMLSKLCTESENIVNNQKELVNNINRNFQSLLQMASKSESHKDVTVIVQLIETHQHDLIQLRDFENGMKVTCEKIAQSKVMLTKYLLEKLKVISTIQYSILKLNKKVQTFVSVLKNIMSKFHHVSIPKYLPGAYFMALLEIIRRRAYIRKFDAEVIRASEIIQELRDEETRNRKNFFKAFGKFLPPQLIDKINELPGSGDEILNLIGSYSQTEMNKLPNISSLDGMENIVKMEEIEKTFNDAVYFGDSGSSKLEFKLYSKLLDENNLFHQMNEKNMISSSINFDFDRVSIADSDTEIHGSSASSSPRSYTKAKTANIEEYERRMEDLDIMENQLKSISVRATPSTPSDIDQLREENFMLKQQVLQLQRELEQLKQNK</sequence>
<dbReference type="VEuPathDB" id="AmoebaDB:NAEGRDRAFT_79634"/>
<evidence type="ECO:0000259" key="3">
    <source>
        <dbReference type="Pfam" id="PF04108"/>
    </source>
</evidence>
<dbReference type="GO" id="GO:0000045">
    <property type="term" value="P:autophagosome assembly"/>
    <property type="evidence" value="ECO:0007669"/>
    <property type="project" value="InterPro"/>
</dbReference>
<dbReference type="GO" id="GO:0000422">
    <property type="term" value="P:autophagy of mitochondrion"/>
    <property type="evidence" value="ECO:0007669"/>
    <property type="project" value="TreeGrafter"/>
</dbReference>
<dbReference type="GO" id="GO:0060090">
    <property type="term" value="F:molecular adaptor activity"/>
    <property type="evidence" value="ECO:0007669"/>
    <property type="project" value="TreeGrafter"/>
</dbReference>
<dbReference type="GO" id="GO:0034727">
    <property type="term" value="P:piecemeal microautophagy of the nucleus"/>
    <property type="evidence" value="ECO:0007669"/>
    <property type="project" value="TreeGrafter"/>
</dbReference>
<feature type="domain" description="Autophagy protein ATG17-like" evidence="3">
    <location>
        <begin position="147"/>
        <end position="480"/>
    </location>
</feature>
<proteinExistence type="predicted"/>
<gene>
    <name evidence="4" type="ORF">NAEGRDRAFT_79634</name>
</gene>
<dbReference type="GO" id="GO:0019901">
    <property type="term" value="F:protein kinase binding"/>
    <property type="evidence" value="ECO:0007669"/>
    <property type="project" value="TreeGrafter"/>
</dbReference>
<keyword evidence="2" id="KW-0175">Coiled coil</keyword>
<dbReference type="GO" id="GO:0034517">
    <property type="term" value="P:ribophagy"/>
    <property type="evidence" value="ECO:0007669"/>
    <property type="project" value="TreeGrafter"/>
</dbReference>
<keyword evidence="5" id="KW-1185">Reference proteome</keyword>
<dbReference type="InterPro" id="IPR040040">
    <property type="entry name" value="ATG11"/>
</dbReference>
<dbReference type="Proteomes" id="UP000006671">
    <property type="component" value="Unassembled WGS sequence"/>
</dbReference>
<dbReference type="OrthoDB" id="447953at2759"/>
<protein>
    <submittedName>
        <fullName evidence="4">Predicted protein</fullName>
    </submittedName>
</protein>
<feature type="coiled-coil region" evidence="2">
    <location>
        <begin position="606"/>
        <end position="672"/>
    </location>
</feature>
<dbReference type="AlphaFoldDB" id="D2VEB4"/>
<dbReference type="GeneID" id="8848302"/>
<dbReference type="STRING" id="5762.D2VEB4"/>
<name>D2VEB4_NAEGR</name>
<organism evidence="5">
    <name type="scientific">Naegleria gruberi</name>
    <name type="common">Amoeba</name>
    <dbReference type="NCBI Taxonomy" id="5762"/>
    <lineage>
        <taxon>Eukaryota</taxon>
        <taxon>Discoba</taxon>
        <taxon>Heterolobosea</taxon>
        <taxon>Tetramitia</taxon>
        <taxon>Eutetramitia</taxon>
        <taxon>Vahlkampfiidae</taxon>
        <taxon>Naegleria</taxon>
    </lineage>
</organism>
<reference evidence="4 5" key="1">
    <citation type="journal article" date="2010" name="Cell">
        <title>The genome of Naegleria gruberi illuminates early eukaryotic versatility.</title>
        <authorList>
            <person name="Fritz-Laylin L.K."/>
            <person name="Prochnik S.E."/>
            <person name="Ginger M.L."/>
            <person name="Dacks J.B."/>
            <person name="Carpenter M.L."/>
            <person name="Field M.C."/>
            <person name="Kuo A."/>
            <person name="Paredez A."/>
            <person name="Chapman J."/>
            <person name="Pham J."/>
            <person name="Shu S."/>
            <person name="Neupane R."/>
            <person name="Cipriano M."/>
            <person name="Mancuso J."/>
            <person name="Tu H."/>
            <person name="Salamov A."/>
            <person name="Lindquist E."/>
            <person name="Shapiro H."/>
            <person name="Lucas S."/>
            <person name="Grigoriev I.V."/>
            <person name="Cande W.Z."/>
            <person name="Fulton C."/>
            <person name="Rokhsar D.S."/>
            <person name="Dawson S.C."/>
        </authorList>
    </citation>
    <scope>NUCLEOTIDE SEQUENCE [LARGE SCALE GENOMIC DNA]</scope>
    <source>
        <strain evidence="4 5">NEG-M</strain>
    </source>
</reference>
<dbReference type="KEGG" id="ngr:NAEGRDRAFT_79634"/>
<dbReference type="InterPro" id="IPR045326">
    <property type="entry name" value="ATG17-like_dom"/>
</dbReference>
<dbReference type="eggNOG" id="ENOG502QUG9">
    <property type="taxonomic scope" value="Eukaryota"/>
</dbReference>
<dbReference type="PANTHER" id="PTHR13222">
    <property type="entry name" value="RB1-INDUCIBLE COILED-COIL"/>
    <property type="match status" value="1"/>
</dbReference>